<reference evidence="3 4" key="1">
    <citation type="submission" date="2021-03" db="EMBL/GenBank/DDBJ databases">
        <title>Enterococcal diversity collection.</title>
        <authorList>
            <person name="Gilmore M.S."/>
            <person name="Schwartzman J."/>
            <person name="Van Tyne D."/>
            <person name="Martin M."/>
            <person name="Earl A.M."/>
            <person name="Manson A.L."/>
            <person name="Straub T."/>
            <person name="Salamzade R."/>
            <person name="Saavedra J."/>
            <person name="Lebreton F."/>
            <person name="Prichula J."/>
            <person name="Schaufler K."/>
            <person name="Gaca A."/>
            <person name="Sgardioli B."/>
            <person name="Wagenaar J."/>
            <person name="Strong T."/>
        </authorList>
    </citation>
    <scope>NUCLEOTIDE SEQUENCE [LARGE SCALE GENOMIC DNA]</scope>
    <source>
        <strain evidence="3 4">669A</strain>
    </source>
</reference>
<keyword evidence="4" id="KW-1185">Reference proteome</keyword>
<accession>A0ABS3LA38</accession>
<evidence type="ECO:0000256" key="2">
    <source>
        <dbReference type="SAM" id="SignalP"/>
    </source>
</evidence>
<dbReference type="PROSITE" id="PS51257">
    <property type="entry name" value="PROKAR_LIPOPROTEIN"/>
    <property type="match status" value="1"/>
</dbReference>
<evidence type="ECO:0000256" key="1">
    <source>
        <dbReference type="SAM" id="MobiDB-lite"/>
    </source>
</evidence>
<protein>
    <recommendedName>
        <fullName evidence="5">Lipoprotein</fullName>
    </recommendedName>
</protein>
<dbReference type="RefSeq" id="WP_207673411.1">
    <property type="nucleotide sequence ID" value="NZ_JAFREM010000015.1"/>
</dbReference>
<evidence type="ECO:0000313" key="4">
    <source>
        <dbReference type="Proteomes" id="UP000664601"/>
    </source>
</evidence>
<evidence type="ECO:0008006" key="5">
    <source>
        <dbReference type="Google" id="ProtNLM"/>
    </source>
</evidence>
<gene>
    <name evidence="3" type="ORF">JZO70_09950</name>
</gene>
<comment type="caution">
    <text evidence="3">The sequence shown here is derived from an EMBL/GenBank/DDBJ whole genome shotgun (WGS) entry which is preliminary data.</text>
</comment>
<evidence type="ECO:0000313" key="3">
    <source>
        <dbReference type="EMBL" id="MBO1306485.1"/>
    </source>
</evidence>
<feature type="compositionally biased region" description="Basic and acidic residues" evidence="1">
    <location>
        <begin position="22"/>
        <end position="49"/>
    </location>
</feature>
<feature type="chain" id="PRO_5045048755" description="Lipoprotein" evidence="2">
    <location>
        <begin position="19"/>
        <end position="204"/>
    </location>
</feature>
<feature type="compositionally biased region" description="Low complexity" evidence="1">
    <location>
        <begin position="97"/>
        <end position="118"/>
    </location>
</feature>
<dbReference type="EMBL" id="JAFREM010000015">
    <property type="protein sequence ID" value="MBO1306485.1"/>
    <property type="molecule type" value="Genomic_DNA"/>
</dbReference>
<organism evidence="3 4">
    <name type="scientific">Candidatus Enterococcus moelleringii</name>
    <dbReference type="NCBI Taxonomy" id="2815325"/>
    <lineage>
        <taxon>Bacteria</taxon>
        <taxon>Bacillati</taxon>
        <taxon>Bacillota</taxon>
        <taxon>Bacilli</taxon>
        <taxon>Lactobacillales</taxon>
        <taxon>Enterococcaceae</taxon>
        <taxon>Enterococcus</taxon>
    </lineage>
</organism>
<keyword evidence="2" id="KW-0732">Signal</keyword>
<feature type="region of interest" description="Disordered" evidence="1">
    <location>
        <begin position="19"/>
        <end position="124"/>
    </location>
</feature>
<dbReference type="Proteomes" id="UP000664601">
    <property type="component" value="Unassembled WGS sequence"/>
</dbReference>
<feature type="signal peptide" evidence="2">
    <location>
        <begin position="1"/>
        <end position="18"/>
    </location>
</feature>
<proteinExistence type="predicted"/>
<feature type="compositionally biased region" description="Low complexity" evidence="1">
    <location>
        <begin position="50"/>
        <end position="90"/>
    </location>
</feature>
<sequence>MKKFAKVAVILSMVVVLGACQNKEKETAKNTEKKVEQTTKTKKKTETSKTSETQSSQAAAVTQPSAQAQPNQNQTAGNPQQPVNNQQAVNTPTNAGTTPVQPAPAVTEPVAEPAAPAEDQSQVGVYSREECAHIARMTISMSGADESQFTEDQLYNYYDQCAQLGADYSYLLGLVAQDTGLNKEELVANYDRVQAASDDGSGNQ</sequence>
<name>A0ABS3LA38_9ENTE</name>